<comment type="caution">
    <text evidence="1">The sequence shown here is derived from an EMBL/GenBank/DDBJ whole genome shotgun (WGS) entry which is preliminary data.</text>
</comment>
<name>A0A839XH47_9PSEU</name>
<dbReference type="RefSeq" id="WP_183780739.1">
    <property type="nucleotide sequence ID" value="NZ_JACIBS010000001.1"/>
</dbReference>
<proteinExistence type="predicted"/>
<keyword evidence="2" id="KW-1185">Reference proteome</keyword>
<evidence type="ECO:0000313" key="1">
    <source>
        <dbReference type="EMBL" id="MBB3662610.1"/>
    </source>
</evidence>
<evidence type="ECO:0008006" key="3">
    <source>
        <dbReference type="Google" id="ProtNLM"/>
    </source>
</evidence>
<dbReference type="AlphaFoldDB" id="A0A839XH47"/>
<gene>
    <name evidence="1" type="ORF">FB384_001514</name>
</gene>
<dbReference type="Proteomes" id="UP000564573">
    <property type="component" value="Unassembled WGS sequence"/>
</dbReference>
<protein>
    <recommendedName>
        <fullName evidence="3">RiboL-PSP-HEPN domain-containing protein</fullName>
    </recommendedName>
</protein>
<dbReference type="EMBL" id="JACIBS010000001">
    <property type="protein sequence ID" value="MBB3662610.1"/>
    <property type="molecule type" value="Genomic_DNA"/>
</dbReference>
<sequence length="248" mass="27261">MSDPVERQSKLVKVELTALGRMPRSCPAEIVPSWAQLKATHKAVSGLFDTLHVLRQKAAIEGDPRGRLSEDQLDQVRAAIVFTSAGLDACLRRLLRDALPTLIRAGGQADGKFKGDLVQNRLKGELSKATKEAITDPDPRTRLIELYVLDLTGASLQSPKDLMRVRDGLGLKVESLADSHLEELADFFVARNHISHELDLIDPSGSGRRNRRHRDLMAVGKQCDQIIHVVQDFLRGAAAATKPAVNRS</sequence>
<evidence type="ECO:0000313" key="2">
    <source>
        <dbReference type="Proteomes" id="UP000564573"/>
    </source>
</evidence>
<reference evidence="1 2" key="1">
    <citation type="submission" date="2020-08" db="EMBL/GenBank/DDBJ databases">
        <title>Sequencing the genomes of 1000 actinobacteria strains.</title>
        <authorList>
            <person name="Klenk H.-P."/>
        </authorList>
    </citation>
    <scope>NUCLEOTIDE SEQUENCE [LARGE SCALE GENOMIC DNA]</scope>
    <source>
        <strain evidence="1 2">DSM 45267</strain>
    </source>
</reference>
<accession>A0A839XH47</accession>
<organism evidence="1 2">
    <name type="scientific">Prauserella sediminis</name>
    <dbReference type="NCBI Taxonomy" id="577680"/>
    <lineage>
        <taxon>Bacteria</taxon>
        <taxon>Bacillati</taxon>
        <taxon>Actinomycetota</taxon>
        <taxon>Actinomycetes</taxon>
        <taxon>Pseudonocardiales</taxon>
        <taxon>Pseudonocardiaceae</taxon>
        <taxon>Prauserella</taxon>
        <taxon>Prauserella salsuginis group</taxon>
    </lineage>
</organism>